<dbReference type="Proteomes" id="UP000199213">
    <property type="component" value="Unassembled WGS sequence"/>
</dbReference>
<reference evidence="2" key="1">
    <citation type="submission" date="2016-10" db="EMBL/GenBank/DDBJ databases">
        <authorList>
            <person name="Varghese N."/>
            <person name="Submissions S."/>
        </authorList>
    </citation>
    <scope>NUCLEOTIDE SEQUENCE [LARGE SCALE GENOMIC DNA]</scope>
    <source>
        <strain evidence="2">DSM 45460</strain>
    </source>
</reference>
<accession>A0A1G8ZXI0</accession>
<protein>
    <submittedName>
        <fullName evidence="1">Uncharacterized protein</fullName>
    </submittedName>
</protein>
<dbReference type="AlphaFoldDB" id="A0A1G8ZXI0"/>
<proteinExistence type="predicted"/>
<gene>
    <name evidence="1" type="ORF">SAMN04487820_105190</name>
</gene>
<keyword evidence="2" id="KW-1185">Reference proteome</keyword>
<sequence>MGAAFSHVVTRWLCVGRAVVAGVVVGMAESVVSAVVPGAGCGESARSPVAGGVSPRAFPLAEVPESAGVSSWVFGMGRVDASGRVGDRAVVAALGWSRDQRCELGVVAGSVLLRAHPDGLYGPSGPGYVVVPARARSRCGISPGDRVLLAGSPRQGVLLVHPPVVVEAALAERHAAVLGVSPDE</sequence>
<evidence type="ECO:0000313" key="1">
    <source>
        <dbReference type="EMBL" id="SDK19691.1"/>
    </source>
</evidence>
<dbReference type="EMBL" id="FNFM01000005">
    <property type="protein sequence ID" value="SDK19691.1"/>
    <property type="molecule type" value="Genomic_DNA"/>
</dbReference>
<name>A0A1G8ZXI0_ACTMZ</name>
<evidence type="ECO:0000313" key="2">
    <source>
        <dbReference type="Proteomes" id="UP000199213"/>
    </source>
</evidence>
<organism evidence="1 2">
    <name type="scientific">Actinopolyspora mzabensis</name>
    <dbReference type="NCBI Taxonomy" id="995066"/>
    <lineage>
        <taxon>Bacteria</taxon>
        <taxon>Bacillati</taxon>
        <taxon>Actinomycetota</taxon>
        <taxon>Actinomycetes</taxon>
        <taxon>Actinopolysporales</taxon>
        <taxon>Actinopolysporaceae</taxon>
        <taxon>Actinopolyspora</taxon>
    </lineage>
</organism>